<keyword evidence="3" id="KW-1185">Reference proteome</keyword>
<evidence type="ECO:0000259" key="1">
    <source>
        <dbReference type="PROSITE" id="PS50075"/>
    </source>
</evidence>
<reference evidence="2" key="1">
    <citation type="submission" date="2016-11" db="EMBL/GenBank/DDBJ databases">
        <authorList>
            <person name="Jaros S."/>
            <person name="Januszkiewicz K."/>
            <person name="Wedrychowicz H."/>
        </authorList>
    </citation>
    <scope>NUCLEOTIDE SEQUENCE [LARGE SCALE GENOMIC DNA]</scope>
    <source>
        <strain evidence="2">Y48</strain>
    </source>
</reference>
<feature type="domain" description="Carrier" evidence="1">
    <location>
        <begin position="7"/>
        <end position="85"/>
    </location>
</feature>
<dbReference type="InterPro" id="IPR009081">
    <property type="entry name" value="PP-bd_ACP"/>
</dbReference>
<dbReference type="Proteomes" id="UP000183810">
    <property type="component" value="Chromosome"/>
</dbReference>
<dbReference type="InterPro" id="IPR036736">
    <property type="entry name" value="ACP-like_sf"/>
</dbReference>
<protein>
    <recommendedName>
        <fullName evidence="1">Carrier domain-containing protein</fullName>
    </recommendedName>
</protein>
<organism evidence="2 3">
    <name type="scientific">Nocardia mangyaensis</name>
    <dbReference type="NCBI Taxonomy" id="2213200"/>
    <lineage>
        <taxon>Bacteria</taxon>
        <taxon>Bacillati</taxon>
        <taxon>Actinomycetota</taxon>
        <taxon>Actinomycetes</taxon>
        <taxon>Mycobacteriales</taxon>
        <taxon>Nocardiaceae</taxon>
        <taxon>Nocardia</taxon>
    </lineage>
</organism>
<sequence length="87" mass="9271">MPHPADDTLTHAVADLVAQATDGIIDVSSTETAGTSFADAGMTSLSFLRLVDALEIRYGIEIDLEHDIGSMRTVALIVEYLRAQGLP</sequence>
<dbReference type="PROSITE" id="PS50075">
    <property type="entry name" value="CARRIER"/>
    <property type="match status" value="1"/>
</dbReference>
<dbReference type="SUPFAM" id="SSF47336">
    <property type="entry name" value="ACP-like"/>
    <property type="match status" value="1"/>
</dbReference>
<evidence type="ECO:0000313" key="2">
    <source>
        <dbReference type="EMBL" id="APE35010.1"/>
    </source>
</evidence>
<dbReference type="Gene3D" id="1.10.1200.10">
    <property type="entry name" value="ACP-like"/>
    <property type="match status" value="1"/>
</dbReference>
<dbReference type="KEGG" id="nsl:BOX37_14805"/>
<accession>A0A1J0VSL5</accession>
<proteinExistence type="predicted"/>
<dbReference type="RefSeq" id="WP_071928195.1">
    <property type="nucleotide sequence ID" value="NZ_CP018082.1"/>
</dbReference>
<dbReference type="AlphaFoldDB" id="A0A1J0VSL5"/>
<dbReference type="EMBL" id="CP018082">
    <property type="protein sequence ID" value="APE35010.1"/>
    <property type="molecule type" value="Genomic_DNA"/>
</dbReference>
<evidence type="ECO:0000313" key="3">
    <source>
        <dbReference type="Proteomes" id="UP000183810"/>
    </source>
</evidence>
<gene>
    <name evidence="2" type="ORF">BOX37_14805</name>
</gene>
<name>A0A1J0VSL5_9NOCA</name>
<dbReference type="Pfam" id="PF00550">
    <property type="entry name" value="PP-binding"/>
    <property type="match status" value="1"/>
</dbReference>